<dbReference type="PROSITE" id="PS01124">
    <property type="entry name" value="HTH_ARAC_FAMILY_2"/>
    <property type="match status" value="1"/>
</dbReference>
<dbReference type="RefSeq" id="WP_244959900.1">
    <property type="nucleotide sequence ID" value="NZ_BAAAEF010000013.1"/>
</dbReference>
<accession>A0A859D0D5</accession>
<sequence length="321" mass="36356">MTKLKPSMITYQFAIIQYPNSLLSAVYGFDEMFSLANRLCLGSSLPIRIDTDILDLNSLNSGKHYNAVLIPPSMEKSAYESDCPILVNWLNEQHKNGAILTSACAGAFFLAATNAAQHRCLTTHWGLAETFKQRFPEQALDASKILIDQGDIISAGGMMSWMDLGVALIQRFTQASIVRQLGKTLVMDTGIREQSYYQQFTPRFDHGDKAILAVQHYLQRHFSHTNRISELANIAHLTPRTFLRRFHKYTNWKPSDYIQRLRIQAVCNNLEETTLPFESIALNVGYEDAGSCRKTFRKIMGLTPSEFRKRFASSSEIGQEN</sequence>
<proteinExistence type="predicted"/>
<dbReference type="Pfam" id="PF12833">
    <property type="entry name" value="HTH_18"/>
    <property type="match status" value="1"/>
</dbReference>
<gene>
    <name evidence="5" type="ORF">MP3633_1507</name>
</gene>
<dbReference type="InterPro" id="IPR029062">
    <property type="entry name" value="Class_I_gatase-like"/>
</dbReference>
<reference evidence="5 6" key="1">
    <citation type="submission" date="2020-06" db="EMBL/GenBank/DDBJ databases">
        <authorList>
            <person name="Voronona O.L."/>
            <person name="Aksenova E.I."/>
            <person name="Kunda M.S."/>
            <person name="Semenov A.N."/>
            <person name="Ryzhova N."/>
        </authorList>
    </citation>
    <scope>NUCLEOTIDE SEQUENCE [LARGE SCALE GENOMIC DNA]</scope>
    <source>
        <strain evidence="5 6">MPKMM3633</strain>
    </source>
</reference>
<feature type="domain" description="HTH araC/xylS-type" evidence="4">
    <location>
        <begin position="212"/>
        <end position="310"/>
    </location>
</feature>
<dbReference type="SMART" id="SM00342">
    <property type="entry name" value="HTH_ARAC"/>
    <property type="match status" value="1"/>
</dbReference>
<dbReference type="InterPro" id="IPR018060">
    <property type="entry name" value="HTH_AraC"/>
</dbReference>
<keyword evidence="3" id="KW-0804">Transcription</keyword>
<evidence type="ECO:0000313" key="5">
    <source>
        <dbReference type="EMBL" id="QKK80240.1"/>
    </source>
</evidence>
<dbReference type="PANTHER" id="PTHR43280:SF2">
    <property type="entry name" value="HTH-TYPE TRANSCRIPTIONAL REGULATOR EXSA"/>
    <property type="match status" value="1"/>
</dbReference>
<protein>
    <submittedName>
        <fullName evidence="5">AraC family transcriptional regulator</fullName>
    </submittedName>
</protein>
<keyword evidence="2" id="KW-0238">DNA-binding</keyword>
<evidence type="ECO:0000259" key="4">
    <source>
        <dbReference type="PROSITE" id="PS01124"/>
    </source>
</evidence>
<evidence type="ECO:0000256" key="1">
    <source>
        <dbReference type="ARBA" id="ARBA00023015"/>
    </source>
</evidence>
<dbReference type="SUPFAM" id="SSF52317">
    <property type="entry name" value="Class I glutamine amidotransferase-like"/>
    <property type="match status" value="1"/>
</dbReference>
<dbReference type="PANTHER" id="PTHR43280">
    <property type="entry name" value="ARAC-FAMILY TRANSCRIPTIONAL REGULATOR"/>
    <property type="match status" value="1"/>
</dbReference>
<evidence type="ECO:0000313" key="6">
    <source>
        <dbReference type="Proteomes" id="UP000509371"/>
    </source>
</evidence>
<dbReference type="Proteomes" id="UP000509371">
    <property type="component" value="Chromosome"/>
</dbReference>
<keyword evidence="1" id="KW-0805">Transcription regulation</keyword>
<evidence type="ECO:0000256" key="3">
    <source>
        <dbReference type="ARBA" id="ARBA00023163"/>
    </source>
</evidence>
<dbReference type="KEGG" id="mpri:MP3633_1507"/>
<dbReference type="Pfam" id="PF01965">
    <property type="entry name" value="DJ-1_PfpI"/>
    <property type="match status" value="1"/>
</dbReference>
<dbReference type="AlphaFoldDB" id="A0A859D0D5"/>
<evidence type="ECO:0000256" key="2">
    <source>
        <dbReference type="ARBA" id="ARBA00023125"/>
    </source>
</evidence>
<organism evidence="5 6">
    <name type="scientific">Marinomonas primoryensis</name>
    <dbReference type="NCBI Taxonomy" id="178399"/>
    <lineage>
        <taxon>Bacteria</taxon>
        <taxon>Pseudomonadati</taxon>
        <taxon>Pseudomonadota</taxon>
        <taxon>Gammaproteobacteria</taxon>
        <taxon>Oceanospirillales</taxon>
        <taxon>Oceanospirillaceae</taxon>
        <taxon>Marinomonas</taxon>
    </lineage>
</organism>
<dbReference type="InterPro" id="IPR002818">
    <property type="entry name" value="DJ-1/PfpI"/>
</dbReference>
<dbReference type="InterPro" id="IPR009057">
    <property type="entry name" value="Homeodomain-like_sf"/>
</dbReference>
<dbReference type="Gene3D" id="1.10.10.60">
    <property type="entry name" value="Homeodomain-like"/>
    <property type="match status" value="2"/>
</dbReference>
<dbReference type="SUPFAM" id="SSF46689">
    <property type="entry name" value="Homeodomain-like"/>
    <property type="match status" value="2"/>
</dbReference>
<dbReference type="GO" id="GO:0043565">
    <property type="term" value="F:sequence-specific DNA binding"/>
    <property type="evidence" value="ECO:0007669"/>
    <property type="project" value="InterPro"/>
</dbReference>
<name>A0A859D0D5_9GAMM</name>
<dbReference type="Gene3D" id="3.40.50.880">
    <property type="match status" value="1"/>
</dbReference>
<dbReference type="EMBL" id="CP054301">
    <property type="protein sequence ID" value="QKK80240.1"/>
    <property type="molecule type" value="Genomic_DNA"/>
</dbReference>
<dbReference type="GO" id="GO:0003700">
    <property type="term" value="F:DNA-binding transcription factor activity"/>
    <property type="evidence" value="ECO:0007669"/>
    <property type="project" value="InterPro"/>
</dbReference>